<dbReference type="Pfam" id="PF13280">
    <property type="entry name" value="WYL"/>
    <property type="match status" value="1"/>
</dbReference>
<feature type="domain" description="WYL" evidence="1">
    <location>
        <begin position="143"/>
        <end position="216"/>
    </location>
</feature>
<dbReference type="Pfam" id="PF25583">
    <property type="entry name" value="WCX"/>
    <property type="match status" value="1"/>
</dbReference>
<dbReference type="PANTHER" id="PTHR34580">
    <property type="match status" value="1"/>
</dbReference>
<dbReference type="Proteomes" id="UP000651482">
    <property type="component" value="Unassembled WGS sequence"/>
</dbReference>
<gene>
    <name evidence="3" type="ORF">IAG03_03315</name>
</gene>
<feature type="domain" description="WCX" evidence="2">
    <location>
        <begin position="248"/>
        <end position="329"/>
    </location>
</feature>
<dbReference type="EMBL" id="JACRSN010000003">
    <property type="protein sequence ID" value="MBC8533047.1"/>
    <property type="molecule type" value="Genomic_DNA"/>
</dbReference>
<keyword evidence="4" id="KW-1185">Reference proteome</keyword>
<sequence length="338" mass="38758">MAKSANQKLKLLYLQKILLEETDDAHCIALPELIRALQELGIAAERKSLYTDLEALRQFGLDVEFRRGKNGGYYIAERPFQLPELKLLVDSVQASRFITQRKSSELIRKIESLASVHEAKQLHRQVYAASRVKTMNESIYYNVDKIYAAISNKTQITFRYFAYTVKKEKRYRHGGLRYQVSPFALSWDNENYYMLAFDRAAQKLKHYRVDKMESIAVTRQKQEGAEVFQKIDMAAYSQRVFSMYGGEDVLVRLRFAARLIGVVMDRFGKDVRVFPVPSGTEEPKWFEISVHVELSPQFYGWMASFGGEAQVLAPEKAVNGMQAQLRAVLEAYGAASNS</sequence>
<dbReference type="InterPro" id="IPR051534">
    <property type="entry name" value="CBASS_pafABC_assoc_protein"/>
</dbReference>
<dbReference type="SUPFAM" id="SSF46785">
    <property type="entry name" value="Winged helix' DNA-binding domain"/>
    <property type="match status" value="1"/>
</dbReference>
<dbReference type="InterPro" id="IPR026881">
    <property type="entry name" value="WYL_dom"/>
</dbReference>
<dbReference type="AlphaFoldDB" id="A0A926D7Y3"/>
<evidence type="ECO:0000313" key="4">
    <source>
        <dbReference type="Proteomes" id="UP000651482"/>
    </source>
</evidence>
<dbReference type="PANTHER" id="PTHR34580:SF1">
    <property type="entry name" value="PROTEIN PAFC"/>
    <property type="match status" value="1"/>
</dbReference>
<evidence type="ECO:0000259" key="1">
    <source>
        <dbReference type="Pfam" id="PF13280"/>
    </source>
</evidence>
<dbReference type="InterPro" id="IPR036390">
    <property type="entry name" value="WH_DNA-bd_sf"/>
</dbReference>
<reference evidence="3" key="1">
    <citation type="submission" date="2020-08" db="EMBL/GenBank/DDBJ databases">
        <title>Genome public.</title>
        <authorList>
            <person name="Liu C."/>
            <person name="Sun Q."/>
        </authorList>
    </citation>
    <scope>NUCLEOTIDE SEQUENCE</scope>
    <source>
        <strain evidence="3">NSJ-40</strain>
    </source>
</reference>
<comment type="caution">
    <text evidence="3">The sequence shown here is derived from an EMBL/GenBank/DDBJ whole genome shotgun (WGS) entry which is preliminary data.</text>
</comment>
<dbReference type="InterPro" id="IPR057727">
    <property type="entry name" value="WCX_dom"/>
</dbReference>
<accession>A0A926D7Y3</accession>
<name>A0A926D7Y3_9FIRM</name>
<organism evidence="3 4">
    <name type="scientific">Yeguia hominis</name>
    <dbReference type="NCBI Taxonomy" id="2763662"/>
    <lineage>
        <taxon>Bacteria</taxon>
        <taxon>Bacillati</taxon>
        <taxon>Bacillota</taxon>
        <taxon>Clostridia</taxon>
        <taxon>Eubacteriales</taxon>
        <taxon>Yeguiaceae</taxon>
        <taxon>Yeguia</taxon>
    </lineage>
</organism>
<evidence type="ECO:0000259" key="2">
    <source>
        <dbReference type="Pfam" id="PF25583"/>
    </source>
</evidence>
<evidence type="ECO:0000313" key="3">
    <source>
        <dbReference type="EMBL" id="MBC8533047.1"/>
    </source>
</evidence>
<proteinExistence type="predicted"/>
<dbReference type="PROSITE" id="PS52050">
    <property type="entry name" value="WYL"/>
    <property type="match status" value="1"/>
</dbReference>
<protein>
    <submittedName>
        <fullName evidence="3">WYL domain-containing transcriptional regulator</fullName>
    </submittedName>
</protein>